<feature type="region of interest" description="Disordered" evidence="1">
    <location>
        <begin position="199"/>
        <end position="242"/>
    </location>
</feature>
<protein>
    <submittedName>
        <fullName evidence="2">Uncharacterized protein</fullName>
    </submittedName>
</protein>
<keyword evidence="3" id="KW-1185">Reference proteome</keyword>
<reference evidence="2" key="2">
    <citation type="submission" date="2021-09" db="EMBL/GenBank/DDBJ databases">
        <authorList>
            <person name="Jia N."/>
            <person name="Wang J."/>
            <person name="Shi W."/>
            <person name="Du L."/>
            <person name="Sun Y."/>
            <person name="Zhan W."/>
            <person name="Jiang J."/>
            <person name="Wang Q."/>
            <person name="Zhang B."/>
            <person name="Ji P."/>
            <person name="Sakyi L.B."/>
            <person name="Cui X."/>
            <person name="Yuan T."/>
            <person name="Jiang B."/>
            <person name="Yang W."/>
            <person name="Lam T.T.-Y."/>
            <person name="Chang Q."/>
            <person name="Ding S."/>
            <person name="Wang X."/>
            <person name="Zhu J."/>
            <person name="Ruan X."/>
            <person name="Zhao L."/>
            <person name="Wei J."/>
            <person name="Que T."/>
            <person name="Du C."/>
            <person name="Cheng J."/>
            <person name="Dai P."/>
            <person name="Han X."/>
            <person name="Huang E."/>
            <person name="Gao Y."/>
            <person name="Liu J."/>
            <person name="Shao H."/>
            <person name="Ye R."/>
            <person name="Li L."/>
            <person name="Wei W."/>
            <person name="Wang X."/>
            <person name="Wang C."/>
            <person name="Huo Q."/>
            <person name="Li W."/>
            <person name="Guo W."/>
            <person name="Chen H."/>
            <person name="Chen S."/>
            <person name="Zhou L."/>
            <person name="Zhou L."/>
            <person name="Ni X."/>
            <person name="Tian J."/>
            <person name="Zhou Y."/>
            <person name="Sheng Y."/>
            <person name="Liu T."/>
            <person name="Pan Y."/>
            <person name="Xia L."/>
            <person name="Li J."/>
            <person name="Zhao F."/>
            <person name="Cao W."/>
        </authorList>
    </citation>
    <scope>NUCLEOTIDE SEQUENCE</scope>
    <source>
        <strain evidence="2">Rmic-2018</strain>
        <tissue evidence="2">Larvae</tissue>
    </source>
</reference>
<sequence>MVSPKALLLAVAHAAHIRSEKPDIKFRVDENQNVLIISTSSEHNATALGQITKITVIAATYDIKSYGITPDNSCKGVVNGIGHEITPDDFPTEVEVPGYEVLTCRHLGNSGAMVLTFCGKWVPFFFNAYGQALRCYLYKRTIPRCRKCNKTVHHEDVCLQPPDTPKCRVCGDSLSPNNHECHPSCMLCGGDHPTAAESCPTRVLPPVNRRKPPQSTTPTRKAHHHSPAPDGRAVRPGVQPGE</sequence>
<dbReference type="Proteomes" id="UP000821866">
    <property type="component" value="Chromosome 8"/>
</dbReference>
<organism evidence="2 3">
    <name type="scientific">Rhipicephalus microplus</name>
    <name type="common">Cattle tick</name>
    <name type="synonym">Boophilus microplus</name>
    <dbReference type="NCBI Taxonomy" id="6941"/>
    <lineage>
        <taxon>Eukaryota</taxon>
        <taxon>Metazoa</taxon>
        <taxon>Ecdysozoa</taxon>
        <taxon>Arthropoda</taxon>
        <taxon>Chelicerata</taxon>
        <taxon>Arachnida</taxon>
        <taxon>Acari</taxon>
        <taxon>Parasitiformes</taxon>
        <taxon>Ixodida</taxon>
        <taxon>Ixodoidea</taxon>
        <taxon>Ixodidae</taxon>
        <taxon>Rhipicephalinae</taxon>
        <taxon>Rhipicephalus</taxon>
        <taxon>Boophilus</taxon>
    </lineage>
</organism>
<proteinExistence type="predicted"/>
<comment type="caution">
    <text evidence="2">The sequence shown here is derived from an EMBL/GenBank/DDBJ whole genome shotgun (WGS) entry which is preliminary data.</text>
</comment>
<evidence type="ECO:0000313" key="2">
    <source>
        <dbReference type="EMBL" id="KAH8018843.1"/>
    </source>
</evidence>
<accession>A0A9J6D9T5</accession>
<name>A0A9J6D9T5_RHIMP</name>
<gene>
    <name evidence="2" type="ORF">HPB51_012797</name>
</gene>
<evidence type="ECO:0000256" key="1">
    <source>
        <dbReference type="SAM" id="MobiDB-lite"/>
    </source>
</evidence>
<evidence type="ECO:0000313" key="3">
    <source>
        <dbReference type="Proteomes" id="UP000821866"/>
    </source>
</evidence>
<dbReference type="EMBL" id="JABSTU010000010">
    <property type="protein sequence ID" value="KAH8018843.1"/>
    <property type="molecule type" value="Genomic_DNA"/>
</dbReference>
<dbReference type="AlphaFoldDB" id="A0A9J6D9T5"/>
<reference evidence="2" key="1">
    <citation type="journal article" date="2020" name="Cell">
        <title>Large-Scale Comparative Analyses of Tick Genomes Elucidate Their Genetic Diversity and Vector Capacities.</title>
        <authorList>
            <consortium name="Tick Genome and Microbiome Consortium (TIGMIC)"/>
            <person name="Jia N."/>
            <person name="Wang J."/>
            <person name="Shi W."/>
            <person name="Du L."/>
            <person name="Sun Y."/>
            <person name="Zhan W."/>
            <person name="Jiang J.F."/>
            <person name="Wang Q."/>
            <person name="Zhang B."/>
            <person name="Ji P."/>
            <person name="Bell-Sakyi L."/>
            <person name="Cui X.M."/>
            <person name="Yuan T.T."/>
            <person name="Jiang B.G."/>
            <person name="Yang W.F."/>
            <person name="Lam T.T."/>
            <person name="Chang Q.C."/>
            <person name="Ding S.J."/>
            <person name="Wang X.J."/>
            <person name="Zhu J.G."/>
            <person name="Ruan X.D."/>
            <person name="Zhao L."/>
            <person name="Wei J.T."/>
            <person name="Ye R.Z."/>
            <person name="Que T.C."/>
            <person name="Du C.H."/>
            <person name="Zhou Y.H."/>
            <person name="Cheng J.X."/>
            <person name="Dai P.F."/>
            <person name="Guo W.B."/>
            <person name="Han X.H."/>
            <person name="Huang E.J."/>
            <person name="Li L.F."/>
            <person name="Wei W."/>
            <person name="Gao Y.C."/>
            <person name="Liu J.Z."/>
            <person name="Shao H.Z."/>
            <person name="Wang X."/>
            <person name="Wang C.C."/>
            <person name="Yang T.C."/>
            <person name="Huo Q.B."/>
            <person name="Li W."/>
            <person name="Chen H.Y."/>
            <person name="Chen S.E."/>
            <person name="Zhou L.G."/>
            <person name="Ni X.B."/>
            <person name="Tian J.H."/>
            <person name="Sheng Y."/>
            <person name="Liu T."/>
            <person name="Pan Y.S."/>
            <person name="Xia L.Y."/>
            <person name="Li J."/>
            <person name="Zhao F."/>
            <person name="Cao W.C."/>
        </authorList>
    </citation>
    <scope>NUCLEOTIDE SEQUENCE</scope>
    <source>
        <strain evidence="2">Rmic-2018</strain>
    </source>
</reference>